<gene>
    <name evidence="2" type="ORF">BC748_2276</name>
</gene>
<evidence type="ECO:0008006" key="4">
    <source>
        <dbReference type="Google" id="ProtNLM"/>
    </source>
</evidence>
<dbReference type="GO" id="GO:0004177">
    <property type="term" value="F:aminopeptidase activity"/>
    <property type="evidence" value="ECO:0007669"/>
    <property type="project" value="TreeGrafter"/>
</dbReference>
<dbReference type="EMBL" id="SNXR01000015">
    <property type="protein sequence ID" value="TDP58241.1"/>
    <property type="molecule type" value="Genomic_DNA"/>
</dbReference>
<dbReference type="InterPro" id="IPR042252">
    <property type="entry name" value="MtfA_N"/>
</dbReference>
<keyword evidence="1" id="KW-0472">Membrane</keyword>
<keyword evidence="1" id="KW-0812">Transmembrane</keyword>
<dbReference type="CDD" id="cd20170">
    <property type="entry name" value="Peptidase_M90-like"/>
    <property type="match status" value="1"/>
</dbReference>
<evidence type="ECO:0000313" key="3">
    <source>
        <dbReference type="Proteomes" id="UP000295260"/>
    </source>
</evidence>
<reference evidence="2 3" key="1">
    <citation type="submission" date="2019-03" db="EMBL/GenBank/DDBJ databases">
        <title>Genomic Encyclopedia of Archaeal and Bacterial Type Strains, Phase II (KMG-II): from individual species to whole genera.</title>
        <authorList>
            <person name="Goeker M."/>
        </authorList>
    </citation>
    <scope>NUCLEOTIDE SEQUENCE [LARGE SCALE GENOMIC DNA]</scope>
    <source>
        <strain evidence="2 3">DSM 25687</strain>
    </source>
</reference>
<dbReference type="SUPFAM" id="SSF55486">
    <property type="entry name" value="Metalloproteases ('zincins'), catalytic domain"/>
    <property type="match status" value="1"/>
</dbReference>
<dbReference type="RefSeq" id="WP_133533515.1">
    <property type="nucleotide sequence ID" value="NZ_SNXR01000015.1"/>
</dbReference>
<dbReference type="PANTHER" id="PTHR30164">
    <property type="entry name" value="MTFA PEPTIDASE"/>
    <property type="match status" value="1"/>
</dbReference>
<dbReference type="AlphaFoldDB" id="A0A4R6Q7N0"/>
<protein>
    <recommendedName>
        <fullName evidence="4">Zinc-dependent peptidase</fullName>
    </recommendedName>
</protein>
<organism evidence="2 3">
    <name type="scientific">Flavobacterium dankookense</name>
    <dbReference type="NCBI Taxonomy" id="706186"/>
    <lineage>
        <taxon>Bacteria</taxon>
        <taxon>Pseudomonadati</taxon>
        <taxon>Bacteroidota</taxon>
        <taxon>Flavobacteriia</taxon>
        <taxon>Flavobacteriales</taxon>
        <taxon>Flavobacteriaceae</taxon>
        <taxon>Flavobacterium</taxon>
    </lineage>
</organism>
<evidence type="ECO:0000313" key="2">
    <source>
        <dbReference type="EMBL" id="TDP58241.1"/>
    </source>
</evidence>
<evidence type="ECO:0000256" key="1">
    <source>
        <dbReference type="SAM" id="Phobius"/>
    </source>
</evidence>
<dbReference type="InterPro" id="IPR010384">
    <property type="entry name" value="MtfA_fam"/>
</dbReference>
<feature type="transmembrane region" description="Helical" evidence="1">
    <location>
        <begin position="6"/>
        <end position="29"/>
    </location>
</feature>
<dbReference type="OrthoDB" id="9786424at2"/>
<dbReference type="Pfam" id="PF06167">
    <property type="entry name" value="Peptidase_M90"/>
    <property type="match status" value="1"/>
</dbReference>
<dbReference type="Gene3D" id="1.10.472.150">
    <property type="entry name" value="Glucose-regulated metallo-peptidase M90, N-terminal domain"/>
    <property type="match status" value="1"/>
</dbReference>
<dbReference type="GO" id="GO:0005829">
    <property type="term" value="C:cytosol"/>
    <property type="evidence" value="ECO:0007669"/>
    <property type="project" value="TreeGrafter"/>
</dbReference>
<accession>A0A4R6Q7N0</accession>
<proteinExistence type="predicted"/>
<dbReference type="PANTHER" id="PTHR30164:SF2">
    <property type="entry name" value="PROTEIN MTFA"/>
    <property type="match status" value="1"/>
</dbReference>
<dbReference type="Proteomes" id="UP000295260">
    <property type="component" value="Unassembled WGS sequence"/>
</dbReference>
<comment type="caution">
    <text evidence="2">The sequence shown here is derived from an EMBL/GenBank/DDBJ whole genome shotgun (WGS) entry which is preliminary data.</text>
</comment>
<sequence>MEVLVLIPVIIILILAVVYLLFLFCLSLLDDISIALLNKPLYVHFYINPKKISPNQQSILNQRFAFYSKLNQKQKNYFNHRLVKFINKYKFISRENLHITEEMKMQIAATYVMLTFGMRRYLISIFDKIIIYPDEYYSKFSEQNHKGEFNPAMKAVVFSWKHFYEGQQITNDNLNLGIHEFTHVIHHNSLRNQDASSLNFKKQYEKLLQEITHLPNRQRLIDSNYFRIYAFTNQFEFISVIIEHYFETPNEFQAEFPELFQNVSRMLNHKF</sequence>
<keyword evidence="3" id="KW-1185">Reference proteome</keyword>
<keyword evidence="1" id="KW-1133">Transmembrane helix</keyword>
<name>A0A4R6Q7N0_9FLAO</name>